<keyword evidence="3 8" id="KW-0663">Pyridoxal phosphate</keyword>
<gene>
    <name evidence="10" type="ORF">SAMN05444398_101940</name>
</gene>
<dbReference type="InterPro" id="IPR022644">
    <property type="entry name" value="De-COase2_N"/>
</dbReference>
<evidence type="ECO:0000256" key="7">
    <source>
        <dbReference type="ARBA" id="ARBA00049127"/>
    </source>
</evidence>
<evidence type="ECO:0000256" key="4">
    <source>
        <dbReference type="ARBA" id="ARBA00023239"/>
    </source>
</evidence>
<organism evidence="10 11">
    <name type="scientific">Roseovarius pacificus</name>
    <dbReference type="NCBI Taxonomy" id="337701"/>
    <lineage>
        <taxon>Bacteria</taxon>
        <taxon>Pseudomonadati</taxon>
        <taxon>Pseudomonadota</taxon>
        <taxon>Alphaproteobacteria</taxon>
        <taxon>Rhodobacterales</taxon>
        <taxon>Roseobacteraceae</taxon>
        <taxon>Roseovarius</taxon>
    </lineage>
</organism>
<dbReference type="PRINTS" id="PR01179">
    <property type="entry name" value="ODADCRBXLASE"/>
</dbReference>
<proteinExistence type="inferred from homology"/>
<keyword evidence="4" id="KW-0456">Lyase</keyword>
<dbReference type="OrthoDB" id="9802147at2"/>
<dbReference type="EMBL" id="FRBR01000001">
    <property type="protein sequence ID" value="SHL19515.1"/>
    <property type="molecule type" value="Genomic_DNA"/>
</dbReference>
<comment type="similarity">
    <text evidence="2">Belongs to the Orn/Lys/Arg decarboxylase class-II family.</text>
</comment>
<evidence type="ECO:0000256" key="3">
    <source>
        <dbReference type="ARBA" id="ARBA00022898"/>
    </source>
</evidence>
<sequence length="376" mass="39903">MRETPNWPDPAAHIARHAPDTAMLYFSPAALQATAQRFQAGFDGLVTYAVKANAGEEVLTNLVAAGIRAFDVASPREMYAVRAVCPDAVLHYNNPVRSVEEVTVARALGVASASVDCWRELDKLSVLPKGTEIAVRLALPVAGAAYDFGEKFGLGPDRAAQLLQEVAARGFVPAITFHPGTQCADPSAWGAYIAEAAEVARMAGVRIARLNVGGGFASHRAGQAPDLEAIFTHIRAEVDRHFPDHAPDLVCEPGRAMVADAFTLGTRVKALRDTGAVFLNDGIYGGLTEARDIGAPGRIRVLAPDGMPRTGKDQPRIVFGPTCDSIDRLPDPLPLPSDLAEGDYVLFDGMGAYSRSLTTRFNGYGLGDPVTVADLG</sequence>
<dbReference type="PRINTS" id="PR01182">
    <property type="entry name" value="ORNDCRBXLASE"/>
</dbReference>
<evidence type="ECO:0000256" key="5">
    <source>
        <dbReference type="ARBA" id="ARBA00034115"/>
    </source>
</evidence>
<dbReference type="PROSITE" id="PS00878">
    <property type="entry name" value="ODR_DC_2_1"/>
    <property type="match status" value="1"/>
</dbReference>
<dbReference type="STRING" id="337701.SAMN05444398_101940"/>
<dbReference type="GO" id="GO:0033387">
    <property type="term" value="P:putrescine biosynthetic process from arginine, via ornithine"/>
    <property type="evidence" value="ECO:0007669"/>
    <property type="project" value="TreeGrafter"/>
</dbReference>
<dbReference type="SUPFAM" id="SSF51419">
    <property type="entry name" value="PLP-binding barrel"/>
    <property type="match status" value="1"/>
</dbReference>
<dbReference type="Pfam" id="PF02784">
    <property type="entry name" value="Orn_Arg_deC_N"/>
    <property type="match status" value="1"/>
</dbReference>
<dbReference type="AlphaFoldDB" id="A0A1M6YN45"/>
<name>A0A1M6YN45_9RHOB</name>
<dbReference type="InterPro" id="IPR000183">
    <property type="entry name" value="Orn/DAP/Arg_de-COase"/>
</dbReference>
<evidence type="ECO:0000256" key="8">
    <source>
        <dbReference type="PIRSR" id="PIRSR600183-50"/>
    </source>
</evidence>
<evidence type="ECO:0000256" key="1">
    <source>
        <dbReference type="ARBA" id="ARBA00001933"/>
    </source>
</evidence>
<evidence type="ECO:0000313" key="11">
    <source>
        <dbReference type="Proteomes" id="UP000183974"/>
    </source>
</evidence>
<accession>A0A1M6YN45</accession>
<dbReference type="PANTHER" id="PTHR11482">
    <property type="entry name" value="ARGININE/DIAMINOPIMELATE/ORNITHINE DECARBOXYLASE"/>
    <property type="match status" value="1"/>
</dbReference>
<evidence type="ECO:0000256" key="6">
    <source>
        <dbReference type="ARBA" id="ARBA00034138"/>
    </source>
</evidence>
<dbReference type="InterPro" id="IPR002433">
    <property type="entry name" value="Orn_de-COase"/>
</dbReference>
<comment type="cofactor">
    <cofactor evidence="1 8">
        <name>pyridoxal 5'-phosphate</name>
        <dbReference type="ChEBI" id="CHEBI:597326"/>
    </cofactor>
</comment>
<comment type="catalytic activity">
    <reaction evidence="7">
        <text>L-ornithine + H(+) = putrescine + CO2</text>
        <dbReference type="Rhea" id="RHEA:22964"/>
        <dbReference type="ChEBI" id="CHEBI:15378"/>
        <dbReference type="ChEBI" id="CHEBI:16526"/>
        <dbReference type="ChEBI" id="CHEBI:46911"/>
        <dbReference type="ChEBI" id="CHEBI:326268"/>
        <dbReference type="EC" id="4.1.1.17"/>
    </reaction>
</comment>
<feature type="modified residue" description="N6-(pyridoxal phosphate)lysine" evidence="8">
    <location>
        <position position="51"/>
    </location>
</feature>
<dbReference type="PANTHER" id="PTHR11482:SF6">
    <property type="entry name" value="ORNITHINE DECARBOXYLASE 1-RELATED"/>
    <property type="match status" value="1"/>
</dbReference>
<dbReference type="RefSeq" id="WP_073033259.1">
    <property type="nucleotide sequence ID" value="NZ_BMLR01000001.1"/>
</dbReference>
<dbReference type="GO" id="GO:0004586">
    <property type="term" value="F:ornithine decarboxylase activity"/>
    <property type="evidence" value="ECO:0007669"/>
    <property type="project" value="UniProtKB-EC"/>
</dbReference>
<evidence type="ECO:0000256" key="2">
    <source>
        <dbReference type="ARBA" id="ARBA00008872"/>
    </source>
</evidence>
<dbReference type="Gene3D" id="2.40.37.10">
    <property type="entry name" value="Lyase, Ornithine Decarboxylase, Chain A, domain 1"/>
    <property type="match status" value="1"/>
</dbReference>
<feature type="active site" description="Proton donor" evidence="8">
    <location>
        <position position="323"/>
    </location>
</feature>
<dbReference type="SUPFAM" id="SSF50621">
    <property type="entry name" value="Alanine racemase C-terminal domain-like"/>
    <property type="match status" value="1"/>
</dbReference>
<reference evidence="10 11" key="1">
    <citation type="submission" date="2016-11" db="EMBL/GenBank/DDBJ databases">
        <authorList>
            <person name="Jaros S."/>
            <person name="Januszkiewicz K."/>
            <person name="Wedrychowicz H."/>
        </authorList>
    </citation>
    <scope>NUCLEOTIDE SEQUENCE [LARGE SCALE GENOMIC DNA]</scope>
    <source>
        <strain evidence="10 11">DSM 29589</strain>
    </source>
</reference>
<feature type="domain" description="Orn/DAP/Arg decarboxylase 2 N-terminal" evidence="9">
    <location>
        <begin position="33"/>
        <end position="259"/>
    </location>
</feature>
<evidence type="ECO:0000259" key="9">
    <source>
        <dbReference type="Pfam" id="PF02784"/>
    </source>
</evidence>
<evidence type="ECO:0000313" key="10">
    <source>
        <dbReference type="EMBL" id="SHL19515.1"/>
    </source>
</evidence>
<dbReference type="Proteomes" id="UP000183974">
    <property type="component" value="Unassembled WGS sequence"/>
</dbReference>
<comment type="pathway">
    <text evidence="5">Amine and polyamine biosynthesis; putrescine biosynthesis via L-ornithine pathway; putrescine from L-ornithine: step 1/1.</text>
</comment>
<dbReference type="InterPro" id="IPR022653">
    <property type="entry name" value="De-COase2_pyr-phos_BS"/>
</dbReference>
<protein>
    <recommendedName>
        <fullName evidence="6">ornithine decarboxylase</fullName>
        <ecNumber evidence="6">4.1.1.17</ecNumber>
    </recommendedName>
</protein>
<keyword evidence="11" id="KW-1185">Reference proteome</keyword>
<dbReference type="Gene3D" id="3.20.20.10">
    <property type="entry name" value="Alanine racemase"/>
    <property type="match status" value="1"/>
</dbReference>
<dbReference type="InterPro" id="IPR009006">
    <property type="entry name" value="Ala_racemase/Decarboxylase_C"/>
</dbReference>
<dbReference type="GO" id="GO:0005737">
    <property type="term" value="C:cytoplasm"/>
    <property type="evidence" value="ECO:0007669"/>
    <property type="project" value="TreeGrafter"/>
</dbReference>
<dbReference type="EC" id="4.1.1.17" evidence="6"/>
<dbReference type="InterPro" id="IPR029066">
    <property type="entry name" value="PLP-binding_barrel"/>
</dbReference>
<dbReference type="CDD" id="cd00622">
    <property type="entry name" value="PLPDE_III_ODC"/>
    <property type="match status" value="1"/>
</dbReference>